<dbReference type="Proteomes" id="UP000269669">
    <property type="component" value="Unassembled WGS sequence"/>
</dbReference>
<dbReference type="RefSeq" id="WP_125483542.1">
    <property type="nucleotide sequence ID" value="NZ_RSDW01000001.1"/>
</dbReference>
<evidence type="ECO:0000313" key="2">
    <source>
        <dbReference type="Proteomes" id="UP000269669"/>
    </source>
</evidence>
<sequence>MLSDWVTQQWVRITGRRISLDAHPWLDGPTGNTRQIGKDFFTDYARSNNLEIVKSGVRGLVEDLSSLSGSSADFSAVAKPVKDFYERTSEYTLDAWSEWHGLFRPFGRALAVIFSRRLQQLNIPLSPLDSCKGMSSSVVQLRDPQSGCVIQTAWVRELTATNNVLYAGSYSICSVPGHPSPCIRVVFPLPNGRAIVLMRPEIHKDSSFSVTSAGNAFGDPGFYFVVQGEGGVAWARYVRSMKETIHVYPAESGVVRADHILWLWGKEFLRLHYRMQLRHTDQAEPESKYLISSTSFPISL</sequence>
<reference evidence="1 2" key="1">
    <citation type="submission" date="2018-12" db="EMBL/GenBank/DDBJ databases">
        <title>Sequencing of bacterial isolates from soil warming experiment in Harvard Forest, Massachusetts, USA.</title>
        <authorList>
            <person name="Deangelis K."/>
        </authorList>
    </citation>
    <scope>NUCLEOTIDE SEQUENCE [LARGE SCALE GENOMIC DNA]</scope>
    <source>
        <strain evidence="1 2">EB153</strain>
    </source>
</reference>
<comment type="caution">
    <text evidence="1">The sequence shown here is derived from an EMBL/GenBank/DDBJ whole genome shotgun (WGS) entry which is preliminary data.</text>
</comment>
<protein>
    <submittedName>
        <fullName evidence="1">Uncharacterized protein</fullName>
    </submittedName>
</protein>
<accession>A0A3R9NQK0</accession>
<evidence type="ECO:0000313" key="1">
    <source>
        <dbReference type="EMBL" id="RSL14712.1"/>
    </source>
</evidence>
<gene>
    <name evidence="1" type="ORF">EDE15_0177</name>
</gene>
<dbReference type="OrthoDB" id="2614436at2"/>
<dbReference type="EMBL" id="RSDW01000001">
    <property type="protein sequence ID" value="RSL14712.1"/>
    <property type="molecule type" value="Genomic_DNA"/>
</dbReference>
<dbReference type="AlphaFoldDB" id="A0A3R9NQK0"/>
<keyword evidence="2" id="KW-1185">Reference proteome</keyword>
<organism evidence="1 2">
    <name type="scientific">Edaphobacter aggregans</name>
    <dbReference type="NCBI Taxonomy" id="570835"/>
    <lineage>
        <taxon>Bacteria</taxon>
        <taxon>Pseudomonadati</taxon>
        <taxon>Acidobacteriota</taxon>
        <taxon>Terriglobia</taxon>
        <taxon>Terriglobales</taxon>
        <taxon>Acidobacteriaceae</taxon>
        <taxon>Edaphobacter</taxon>
    </lineage>
</organism>
<proteinExistence type="predicted"/>
<name>A0A3R9NQK0_9BACT</name>